<evidence type="ECO:0000256" key="2">
    <source>
        <dbReference type="ARBA" id="ARBA00022450"/>
    </source>
</evidence>
<dbReference type="InterPro" id="IPR016039">
    <property type="entry name" value="Thiolase-like"/>
</dbReference>
<evidence type="ECO:0000256" key="4">
    <source>
        <dbReference type="ARBA" id="ARBA00022679"/>
    </source>
</evidence>
<dbReference type="InterPro" id="IPR042104">
    <property type="entry name" value="PKS_dehydratase_sf"/>
</dbReference>
<dbReference type="Gene3D" id="3.40.366.10">
    <property type="entry name" value="Malonyl-Coenzyme A Acyl Carrier Protein, domain 2"/>
    <property type="match status" value="2"/>
</dbReference>
<dbReference type="Pfam" id="PF00550">
    <property type="entry name" value="PP-binding"/>
    <property type="match status" value="2"/>
</dbReference>
<protein>
    <recommendedName>
        <fullName evidence="15">Type I polyketide synthase</fullName>
    </recommendedName>
</protein>
<dbReference type="Pfam" id="PF13602">
    <property type="entry name" value="ADH_zinc_N_2"/>
    <property type="match status" value="1"/>
</dbReference>
<feature type="region of interest" description="Disordered" evidence="9">
    <location>
        <begin position="1341"/>
        <end position="1361"/>
    </location>
</feature>
<keyword evidence="4" id="KW-0808">Transferase</keyword>
<dbReference type="SUPFAM" id="SSF50129">
    <property type="entry name" value="GroES-like"/>
    <property type="match status" value="1"/>
</dbReference>
<dbReference type="InterPro" id="IPR013968">
    <property type="entry name" value="PKS_KR"/>
</dbReference>
<dbReference type="InterPro" id="IPR057326">
    <property type="entry name" value="KR_dom"/>
</dbReference>
<reference evidence="14" key="1">
    <citation type="submission" date="2015-10" db="EMBL/GenBank/DDBJ databases">
        <title>Complete genome sequence of Streptomyces ambofaciens DSM 40697.</title>
        <authorList>
            <person name="Thibessard A."/>
            <person name="Leblond P."/>
        </authorList>
    </citation>
    <scope>NUCLEOTIDE SEQUENCE [LARGE SCALE GENOMIC DNA]</scope>
    <source>
        <strain evidence="14">DSM 40697</strain>
    </source>
</reference>
<evidence type="ECO:0000313" key="13">
    <source>
        <dbReference type="EMBL" id="ANB10368.1"/>
    </source>
</evidence>
<keyword evidence="3" id="KW-0597">Phosphoprotein</keyword>
<dbReference type="SUPFAM" id="SSF53901">
    <property type="entry name" value="Thiolase-like"/>
    <property type="match status" value="2"/>
</dbReference>
<dbReference type="CDD" id="cd05195">
    <property type="entry name" value="enoyl_red"/>
    <property type="match status" value="1"/>
</dbReference>
<dbReference type="InterPro" id="IPR013154">
    <property type="entry name" value="ADH-like_N"/>
</dbReference>
<dbReference type="Gene3D" id="3.40.50.720">
    <property type="entry name" value="NAD(P)-binding Rossmann-like Domain"/>
    <property type="match status" value="2"/>
</dbReference>
<dbReference type="SMART" id="SM00829">
    <property type="entry name" value="PKS_ER"/>
    <property type="match status" value="1"/>
</dbReference>
<dbReference type="EMBL" id="CP012949">
    <property type="protein sequence ID" value="ANB10368.1"/>
    <property type="molecule type" value="Genomic_DNA"/>
</dbReference>
<dbReference type="PROSITE" id="PS52004">
    <property type="entry name" value="KS3_2"/>
    <property type="match status" value="2"/>
</dbReference>
<keyword evidence="7" id="KW-0012">Acyltransferase</keyword>
<dbReference type="SMART" id="SM00826">
    <property type="entry name" value="PKS_DH"/>
    <property type="match status" value="1"/>
</dbReference>
<dbReference type="SMART" id="SM01294">
    <property type="entry name" value="PKS_PP_betabranch"/>
    <property type="match status" value="2"/>
</dbReference>
<evidence type="ECO:0000256" key="5">
    <source>
        <dbReference type="ARBA" id="ARBA00023194"/>
    </source>
</evidence>
<dbReference type="InterPro" id="IPR009081">
    <property type="entry name" value="PP-bd_ACP"/>
</dbReference>
<dbReference type="PROSITE" id="PS00012">
    <property type="entry name" value="PHOSPHOPANTETHEINE"/>
    <property type="match status" value="2"/>
</dbReference>
<dbReference type="InterPro" id="IPR002364">
    <property type="entry name" value="Quin_OxRdtase/zeta-crystal_CS"/>
</dbReference>
<dbReference type="Pfam" id="PF08659">
    <property type="entry name" value="KR"/>
    <property type="match status" value="2"/>
</dbReference>
<dbReference type="Gene3D" id="3.30.70.3290">
    <property type="match status" value="2"/>
</dbReference>
<keyword evidence="5" id="KW-0045">Antibiotic biosynthesis</keyword>
<evidence type="ECO:0008006" key="15">
    <source>
        <dbReference type="Google" id="ProtNLM"/>
    </source>
</evidence>
<dbReference type="InterPro" id="IPR016036">
    <property type="entry name" value="Malonyl_transacylase_ACP-bd"/>
</dbReference>
<dbReference type="InterPro" id="IPR014043">
    <property type="entry name" value="Acyl_transferase_dom"/>
</dbReference>
<dbReference type="SUPFAM" id="SSF52151">
    <property type="entry name" value="FabD/lysophospholipase-like"/>
    <property type="match status" value="2"/>
</dbReference>
<sequence>MAASADERYVEALRTLIKENERLKTRNQELVVAGHEPIAIVGMACRLPGGVDSPESLWDLVSAGGDGISEFPVDRGWDLGSLYDPHSRGEGTSYSRQGGFVHDAGRFDADFFSISPREAAAMDPQQRLLLEASWEAFERAGIDPKEVKGSPVGVYVGAGTSGYGIGVPVAEEAAGYALTGTATSVLCGRVAYSFGFEGPAVTVDTACSSSLVALHLAVRALQAGECTMALAGGVTVMATPAAFVEFSRQRGLARDGRCKAFAAAADGTGWGEGVGVLLVERLSDARRNGHRVLAVVRGSAVNSDGASNGLTAPNGPAQRRVILDALAAARLSAAEIDAVEAHGTGTTLGDPIEAQALLATYGQERAQPLYLGSLKSNIGHTQAASGVAGVIKMVQAMRHGVLPETLHVDAPSPHVDWSSGSVELLTENRSWPDSGGPRRAGVSSFGVSGTNAHVIVEGVEAEGAVAGGGGSGSSSSVGVWVLSGRDERSLRAQAGRLRGFLVARPEVDPVDVGLSLATTRAALECRAVVVGGGREELLAGLGSVAEGVPGVGVVRGEVGSGGTAFLFSGQGSQRLGMGRELCGAFPVFADAFDAVCARVDVGRPLREVVFGEDAGLLERTVYAQAGLFALEVALFRLVESWGVTPDVLVGHSIGELAAAHCAGVLSLEDACVLVSARGRLMDALPEGGAMLAVGVAEEGLELPDGVDLAAVNGPASVTVSGEAEAIAGLEERFRAQGVRVKRLAVSHAFHSRLMEPMLADFAEVARSLTYHAPRFAVLSTAPGAIDTPEYWVGQVREPVRFADAVREAHGTGVTRFVECGPDGVLSAQAGLCLADHSEVVVVPLQRAGSEGVGALLAGIGGAHVAGVRCDWGAVFGCLGGRVVDLPTYAFQREHFWAVPPSSEGSDPADWRYAVAWQPLPEAEQPVLRGTWQVLAAPDAREDDLVAWCAEALGAHGATVVVGRTPVPDVDGLVLPHDPRPHSAHPELSLGLAALLAAVRGEGAPVWVLTRGAVTAGADDSVVDPGAAQLWAMGRAAALEKPHRWGGAVDLPRALDAEAGRRLAAVLVGTGEDQVAVRAEGVFGRRLAQAPVRPAEPWRPRGTTLVTGGTGALGAHVARWLADRGAPHLVLAGRRGAEAPGMTDLAAELTAAGTEVTIAACDVSDRAALDELLAAHPPSAVVHAAGSGGFGTLDDASEADIATVLAAKVTGALHLDDALRDADLDAFVLFSSVSGIWGSGGQAAYGAANAALDALASRRAARGLPATCVAWGPWHGSGMAGAEETADYLRRRGLRTMEPAKALDALGAAVDGGDVSVVVADVEWARFLPAFTAARPQRLFDGLPGALPQDGGEESAGRTDAEAGSPFAVRLAALDAKERRRELVESVRARAAMVLGHHDADAVEPRRAFRDLGFDSLTAVELRNLLAEVTGFTLPATVVFDHPTPAALAEHLDDLIQHLDGDGGVTASAAADEPVAIIGMACRYPGGVTSPDELWQLVAEGRDGITDFPEDRGWDTARLYEPDGTPGTSYVREGGFLGDVAEFDAPFFGISPREAVATDPQQRLMLQVAWEALEHAGVDPTALRGSDTAVFAGTNGQDYPILLAGDPDISEGHQGAGNAAAVLSGRIAYTFGFEGPTLTVDTACSSSLVALHLAVRALRAGECSMALAGGVTVMSTPTAFVEFSRQLGLAADGRCKAFAAAADGTGWGEGVGVLLVERLSDARRHGHRVLAVVRGSAINSDGASNGLTAPNGPAQRRVIRRALADADLRHSDVDVVEAHGTGTKLGDPIEAQALLATYGQERAEPLYLGSLKSNIGHTQAAAGVAGVIKMVEALRRGVLPGTLHVDAPTPQVDWSAGAVELLTEARPWPETDRPRRAGVSSFGVSGTNAHVVLEAAPGGEPAEKPAPAGDTTPLLPLLLSARTAAALPAQAEKLRAALDGHRIADVAHSLATTRGALEHRAVVLAADSETADTALRNLGGAVVGRAEEDGSLALLFSGQGSQRLGMGRELYGAFPVFADAFDAVCARVDLERPLREVVFGEDAGLLDRTVYAQAGLFALEVALFRLVESWGVTPDVLVGHSIGELAAAHVAGVLSLDDACVLVSARGRLMDALPEGGAMLAVEVAEDGLELPDGVDLAAVNGPTSVTVSGEAEAVAGLEERLRAQKVRVKRLAVSHAFHSRRMDPMLADFAAVTGALTYNAPRIPVLTTAPGAIDTPEYWVGQVREPVRFADALGRLAGVRTALELGPDGVLSAAASALLDQAVAVPALRRGRDEAETLLRAVGSLHVRGIAVDWSALLAPVGGRRVELPTYAFARERYWPSVPASAHPGDVVSAGLGETGHPVLAAGVDLADDGGLLFTGRLSLRTHPWLAEHRVHGRIVVPGTVFVDLAVRAGDETDCDVVDELVLHTPLVLTAEESVQLQVTVGAPGDDGERAITVHSRTSGDTGWFGQPWTRNASGTLRAATTPEAVPELTWPPADARAVPVNDLYPELAAAGLDYGPVFQGLRGVWRAGEELWAEVELPEAAHADAGRFGLHPALLDAALHSLAVGAVTSDGRAGPPGLPFSWSRIALTVSGATRLRVRVSPRGADGVELVAVDPGGQTVVSVGRVVLRPLAENAATGAAPMRPLHRVDWTPLPDVARTSGTWAVLGDDPYGAAEALSVLGADCVRASDLAAASADLLLVTSAPVAGRDEAATGRDDAATGRDDAAAGRDDAEARVTAMLATVQEFLAREDTDATLVVLTRGAVAVDAGDDLSDVAGAAVRGLLRSVQSENPGRLLLVDVDADPWTALLGVPGADEPELAVRDGRLYAARLASLAERTLRAPEGPWRVGVVSRGAVEGVGLVAAPDAEGALEAGQVRVAVRAAGMNFRDVLNVLGMYPGEVELGGEAAGVVVEVGPGVSKLAVGDRVLGFFSGAMGPLAVADERLTALLPQGWSFVQGAAVPIAFVTAYYGLRDVGGLAAGESVLVHAAAGGVGMAAVQIARHVGAEVYGTASPGKWGATGLDAGHLASSRDLGFEKIFAERTAGRGVDVVLNALAGEFVDASVRLLAAGGRFVEMGKADVRDPDSVPGRMYRAFDLSEAGPERIGQMLDEVLALFARGVLSLPPVRTFDVRRAPEAFRFMSQARHVGKVVLSLPRAVEPGGTVLITGGTGALGALVARYLVDRREVDRLLLLSRRGPDAEGADTLASDLEAAGARVEIVACDVTDPEALAEVLDGRRVSSVFHLAGVLDDGVATALTPERVAPVLAPKITAARALHELFPEVEEFVLFSSVSATLGSPGQASYAAANAYLDALARQRHGSGLPALSLAWGPWDVGAGMLGALTDDDRRRATRSGLPVLTADEGLALLDEALTGPDPAVVPGAVDATRFAGRSDVPHLLRGLVRGRRRTATAARETGFADRVRALPPAERAQVLLDWVRSEAATVLGFAGAEAVERDRAFKDLGFDSLTAVELRNRLGAATGTRLPATLVFDYPTPDALAERLGADLVPPAHDPAEAMMTGLDQLEAASDDLSDSDRSRLRVRMSALLARWADRPDGPDTDDEARDADLYSATEENIFALIDNELESP</sequence>
<keyword evidence="14" id="KW-1185">Reference proteome</keyword>
<evidence type="ECO:0000256" key="8">
    <source>
        <dbReference type="PROSITE-ProRule" id="PRU01363"/>
    </source>
</evidence>
<dbReference type="InterPro" id="IPR049552">
    <property type="entry name" value="PKS_DH_N"/>
</dbReference>
<comment type="pathway">
    <text evidence="1">Antibiotic biosynthesis.</text>
</comment>
<dbReference type="SMART" id="SM00827">
    <property type="entry name" value="PKS_AT"/>
    <property type="match status" value="2"/>
</dbReference>
<dbReference type="PROSITE" id="PS00606">
    <property type="entry name" value="KS3_1"/>
    <property type="match status" value="2"/>
</dbReference>
<dbReference type="CDD" id="cd08952">
    <property type="entry name" value="KR_1_SDR_x"/>
    <property type="match status" value="1"/>
</dbReference>
<dbReference type="InterPro" id="IPR049900">
    <property type="entry name" value="PKS_mFAS_DH"/>
</dbReference>
<dbReference type="InterPro" id="IPR001227">
    <property type="entry name" value="Ac_transferase_dom_sf"/>
</dbReference>
<evidence type="ECO:0000313" key="14">
    <source>
        <dbReference type="Proteomes" id="UP000076720"/>
    </source>
</evidence>
<dbReference type="SUPFAM" id="SSF51735">
    <property type="entry name" value="NAD(P)-binding Rossmann-fold domains"/>
    <property type="match status" value="5"/>
</dbReference>
<dbReference type="InterPro" id="IPR006162">
    <property type="entry name" value="Ppantetheine_attach_site"/>
</dbReference>
<dbReference type="Gene3D" id="3.10.129.110">
    <property type="entry name" value="Polyketide synthase dehydratase"/>
    <property type="match status" value="1"/>
</dbReference>
<dbReference type="Pfam" id="PF08240">
    <property type="entry name" value="ADH_N"/>
    <property type="match status" value="1"/>
</dbReference>
<dbReference type="Pfam" id="PF00109">
    <property type="entry name" value="ketoacyl-synt"/>
    <property type="match status" value="2"/>
</dbReference>
<feature type="region of interest" description="Disordered" evidence="9">
    <location>
        <begin position="2694"/>
        <end position="2714"/>
    </location>
</feature>
<dbReference type="Proteomes" id="UP000076720">
    <property type="component" value="Chromosome"/>
</dbReference>
<dbReference type="Pfam" id="PF02801">
    <property type="entry name" value="Ketoacyl-synt_C"/>
    <property type="match status" value="2"/>
</dbReference>
<feature type="active site" description="Proton donor; for dehydratase activity" evidence="8">
    <location>
        <position position="2541"/>
    </location>
</feature>
<gene>
    <name evidence="13" type="ORF">SAM40697_6415</name>
</gene>
<dbReference type="PROSITE" id="PS01162">
    <property type="entry name" value="QOR_ZETA_CRYSTAL"/>
    <property type="match status" value="1"/>
</dbReference>
<keyword evidence="2" id="KW-0596">Phosphopantetheine</keyword>
<feature type="active site" description="Proton acceptor; for dehydratase activity" evidence="8">
    <location>
        <position position="2373"/>
    </location>
</feature>
<dbReference type="SMART" id="SM00825">
    <property type="entry name" value="PKS_KS"/>
    <property type="match status" value="2"/>
</dbReference>
<dbReference type="InterPro" id="IPR020843">
    <property type="entry name" value="ER"/>
</dbReference>
<dbReference type="InterPro" id="IPR020806">
    <property type="entry name" value="PKS_PP-bd"/>
</dbReference>
<feature type="domain" description="Ketosynthase family 3 (KS3)" evidence="11">
    <location>
        <begin position="1471"/>
        <end position="1894"/>
    </location>
</feature>
<dbReference type="SMART" id="SM00822">
    <property type="entry name" value="PKS_KR"/>
    <property type="match status" value="2"/>
</dbReference>
<name>A0ABN4PFM0_STRAM</name>
<dbReference type="PROSITE" id="PS52019">
    <property type="entry name" value="PKS_MFAS_DH"/>
    <property type="match status" value="1"/>
</dbReference>
<evidence type="ECO:0000256" key="9">
    <source>
        <dbReference type="SAM" id="MobiDB-lite"/>
    </source>
</evidence>
<proteinExistence type="predicted"/>
<dbReference type="Gene3D" id="3.90.180.10">
    <property type="entry name" value="Medium-chain alcohol dehydrogenases, catalytic domain"/>
    <property type="match status" value="1"/>
</dbReference>
<dbReference type="Gene3D" id="3.40.50.11460">
    <property type="match status" value="1"/>
</dbReference>
<dbReference type="CDD" id="cd08956">
    <property type="entry name" value="KR_3_FAS_SDR_x"/>
    <property type="match status" value="1"/>
</dbReference>
<dbReference type="SUPFAM" id="SSF47336">
    <property type="entry name" value="ACP-like"/>
    <property type="match status" value="2"/>
</dbReference>
<dbReference type="CDD" id="cd00833">
    <property type="entry name" value="PKS"/>
    <property type="match status" value="2"/>
</dbReference>
<dbReference type="Pfam" id="PF21089">
    <property type="entry name" value="PKS_DH_N"/>
    <property type="match status" value="1"/>
</dbReference>
<evidence type="ECO:0000256" key="7">
    <source>
        <dbReference type="ARBA" id="ARBA00023315"/>
    </source>
</evidence>
<dbReference type="InterPro" id="IPR020807">
    <property type="entry name" value="PKS_DH"/>
</dbReference>
<dbReference type="InterPro" id="IPR014031">
    <property type="entry name" value="Ketoacyl_synth_C"/>
</dbReference>
<dbReference type="Pfam" id="PF00698">
    <property type="entry name" value="Acyl_transf_1"/>
    <property type="match status" value="2"/>
</dbReference>
<dbReference type="SUPFAM" id="SSF55048">
    <property type="entry name" value="Probable ACP-binding domain of malonyl-CoA ACP transacylase"/>
    <property type="match status" value="2"/>
</dbReference>
<reference evidence="13 14" key="2">
    <citation type="journal article" date="2016" name="Genome Announc.">
        <title>Complete Genome Sequence of Streptomyces ambofaciens DSM 40697, a Paradigm for Genome Plasticity Studies.</title>
        <authorList>
            <person name="Thibessard A."/>
            <person name="Leblond P."/>
        </authorList>
    </citation>
    <scope>NUCLEOTIDE SEQUENCE [LARGE SCALE GENOMIC DNA]</scope>
    <source>
        <strain evidence="13 14">DSM 40697</strain>
    </source>
</reference>
<dbReference type="Pfam" id="PF14765">
    <property type="entry name" value="PS-DH"/>
    <property type="match status" value="1"/>
</dbReference>
<dbReference type="InterPro" id="IPR049551">
    <property type="entry name" value="PKS_DH_C"/>
</dbReference>
<dbReference type="InterPro" id="IPR016035">
    <property type="entry name" value="Acyl_Trfase/lysoPLipase"/>
</dbReference>
<dbReference type="InterPro" id="IPR014030">
    <property type="entry name" value="Ketoacyl_synth_N"/>
</dbReference>
<dbReference type="Gene3D" id="3.40.47.10">
    <property type="match status" value="2"/>
</dbReference>
<dbReference type="InterPro" id="IPR036736">
    <property type="entry name" value="ACP-like_sf"/>
</dbReference>
<dbReference type="InterPro" id="IPR036291">
    <property type="entry name" value="NAD(P)-bd_dom_sf"/>
</dbReference>
<dbReference type="Pfam" id="PF16197">
    <property type="entry name" value="KAsynt_C_assoc"/>
    <property type="match status" value="2"/>
</dbReference>
<dbReference type="InterPro" id="IPR018201">
    <property type="entry name" value="Ketoacyl_synth_AS"/>
</dbReference>
<feature type="region of interest" description="C-terminal hotdog fold" evidence="8">
    <location>
        <begin position="2480"/>
        <end position="2621"/>
    </location>
</feature>
<evidence type="ECO:0000256" key="1">
    <source>
        <dbReference type="ARBA" id="ARBA00004792"/>
    </source>
</evidence>
<dbReference type="PANTHER" id="PTHR43775:SF51">
    <property type="entry name" value="INACTIVE PHENOLPHTHIOCEROL SYNTHESIS POLYKETIDE SYNTHASE TYPE I PKS1-RELATED"/>
    <property type="match status" value="1"/>
</dbReference>
<dbReference type="InterPro" id="IPR055123">
    <property type="entry name" value="SpnB-like_Rossmann"/>
</dbReference>
<feature type="domain" description="PKS/mFAS DH" evidence="12">
    <location>
        <begin position="2341"/>
        <end position="2621"/>
    </location>
</feature>
<dbReference type="Gene3D" id="1.10.1200.10">
    <property type="entry name" value="ACP-like"/>
    <property type="match status" value="2"/>
</dbReference>
<dbReference type="InterPro" id="IPR011032">
    <property type="entry name" value="GroES-like_sf"/>
</dbReference>
<feature type="region of interest" description="N-terminal hotdog fold" evidence="8">
    <location>
        <begin position="2341"/>
        <end position="2468"/>
    </location>
</feature>
<accession>A0ABN4PFM0</accession>
<keyword evidence="6" id="KW-0511">Multifunctional enzyme</keyword>
<organism evidence="13 14">
    <name type="scientific">Streptomyces ambofaciens</name>
    <dbReference type="NCBI Taxonomy" id="1889"/>
    <lineage>
        <taxon>Bacteria</taxon>
        <taxon>Bacillati</taxon>
        <taxon>Actinomycetota</taxon>
        <taxon>Actinomycetes</taxon>
        <taxon>Kitasatosporales</taxon>
        <taxon>Streptomycetaceae</taxon>
        <taxon>Streptomyces</taxon>
    </lineage>
</organism>
<dbReference type="Pfam" id="PF22953">
    <property type="entry name" value="SpnB_Rossmann"/>
    <property type="match status" value="1"/>
</dbReference>
<dbReference type="InterPro" id="IPR050091">
    <property type="entry name" value="PKS_NRPS_Biosynth_Enz"/>
</dbReference>
<feature type="domain" description="Ketosynthase family 3 (KS3)" evidence="11">
    <location>
        <begin position="35"/>
        <end position="458"/>
    </location>
</feature>
<dbReference type="InterPro" id="IPR032821">
    <property type="entry name" value="PKS_assoc"/>
</dbReference>
<feature type="domain" description="Carrier" evidence="10">
    <location>
        <begin position="1380"/>
        <end position="1455"/>
    </location>
</feature>
<dbReference type="PANTHER" id="PTHR43775">
    <property type="entry name" value="FATTY ACID SYNTHASE"/>
    <property type="match status" value="1"/>
</dbReference>
<evidence type="ECO:0000259" key="11">
    <source>
        <dbReference type="PROSITE" id="PS52004"/>
    </source>
</evidence>
<dbReference type="SMART" id="SM00823">
    <property type="entry name" value="PKS_PP"/>
    <property type="match status" value="2"/>
</dbReference>
<evidence type="ECO:0000259" key="10">
    <source>
        <dbReference type="PROSITE" id="PS50075"/>
    </source>
</evidence>
<dbReference type="InterPro" id="IPR020841">
    <property type="entry name" value="PKS_Beta-ketoAc_synthase_dom"/>
</dbReference>
<feature type="domain" description="Carrier" evidence="10">
    <location>
        <begin position="3416"/>
        <end position="3491"/>
    </location>
</feature>
<evidence type="ECO:0000256" key="6">
    <source>
        <dbReference type="ARBA" id="ARBA00023268"/>
    </source>
</evidence>
<dbReference type="PROSITE" id="PS50075">
    <property type="entry name" value="CARRIER"/>
    <property type="match status" value="2"/>
</dbReference>
<evidence type="ECO:0000259" key="12">
    <source>
        <dbReference type="PROSITE" id="PS52019"/>
    </source>
</evidence>
<evidence type="ECO:0000256" key="3">
    <source>
        <dbReference type="ARBA" id="ARBA00022553"/>
    </source>
</evidence>